<proteinExistence type="predicted"/>
<gene>
    <name evidence="1" type="ORF">F2Q69_00018697</name>
</gene>
<comment type="caution">
    <text evidence="1">The sequence shown here is derived from an EMBL/GenBank/DDBJ whole genome shotgun (WGS) entry which is preliminary data.</text>
</comment>
<dbReference type="EMBL" id="QGKX02001290">
    <property type="protein sequence ID" value="KAF3538050.1"/>
    <property type="molecule type" value="Genomic_DNA"/>
</dbReference>
<organism evidence="1 2">
    <name type="scientific">Brassica cretica</name>
    <name type="common">Mustard</name>
    <dbReference type="NCBI Taxonomy" id="69181"/>
    <lineage>
        <taxon>Eukaryota</taxon>
        <taxon>Viridiplantae</taxon>
        <taxon>Streptophyta</taxon>
        <taxon>Embryophyta</taxon>
        <taxon>Tracheophyta</taxon>
        <taxon>Spermatophyta</taxon>
        <taxon>Magnoliopsida</taxon>
        <taxon>eudicotyledons</taxon>
        <taxon>Gunneridae</taxon>
        <taxon>Pentapetalae</taxon>
        <taxon>rosids</taxon>
        <taxon>malvids</taxon>
        <taxon>Brassicales</taxon>
        <taxon>Brassicaceae</taxon>
        <taxon>Brassiceae</taxon>
        <taxon>Brassica</taxon>
    </lineage>
</organism>
<sequence>MKLSWMVRGNLKRDRKQIEASKRFFTISVGGSSVPPSFVTDAAVGMSEPTST</sequence>
<evidence type="ECO:0000313" key="1">
    <source>
        <dbReference type="EMBL" id="KAF3538050.1"/>
    </source>
</evidence>
<dbReference type="Proteomes" id="UP000712600">
    <property type="component" value="Unassembled WGS sequence"/>
</dbReference>
<dbReference type="AlphaFoldDB" id="A0A8S9Q9V6"/>
<evidence type="ECO:0000313" key="2">
    <source>
        <dbReference type="Proteomes" id="UP000712600"/>
    </source>
</evidence>
<accession>A0A8S9Q9V6</accession>
<name>A0A8S9Q9V6_BRACR</name>
<protein>
    <submittedName>
        <fullName evidence="1">Uncharacterized protein</fullName>
    </submittedName>
</protein>
<reference evidence="1" key="1">
    <citation type="submission" date="2019-12" db="EMBL/GenBank/DDBJ databases">
        <title>Genome sequencing and annotation of Brassica cretica.</title>
        <authorList>
            <person name="Studholme D.J."/>
            <person name="Sarris P."/>
        </authorList>
    </citation>
    <scope>NUCLEOTIDE SEQUENCE</scope>
    <source>
        <strain evidence="1">PFS-109/04</strain>
        <tissue evidence="1">Leaf</tissue>
    </source>
</reference>